<dbReference type="Gene3D" id="3.40.30.10">
    <property type="entry name" value="Glutaredoxin"/>
    <property type="match status" value="5"/>
</dbReference>
<dbReference type="CDD" id="cd02961">
    <property type="entry name" value="PDI_a_family"/>
    <property type="match status" value="1"/>
</dbReference>
<sequence length="783" mass="89292">MYCNIFVLLIIISLSSGEDYYELLGIKRDANDKEIRKAFKKLAVTLHPDKNTNDPEAHNKFVKLTTAYEILKDSETRKKYDIYGEEGLSNGYKAKQYQSWSYYQNQFGIYDDDPQVETLNRHDYNEKVLKSESIWFINFYSPMCSHCHHLAPVWRQVAKELEGVVRIGAVNCEDDWHLCRQINIRSYPTLLYYSRHSTHGVLYTAENTRENIISYVLSRLDVRALPISTSLGKRIIQGLEATEGASLLFICGINRDCFTTEDHLKIAAILNNMVTVRVLRCSDDECDDTIPHDIGVAFQHNNKNMPSDPIFFEDIDDVQILARKVLEQLPEPQDLSEEDFLGIRTRLRSDLNAGWLICFYIGHATQLDVQLKKLPGIIQSINLGKVNCGKYSNLCKGLNVNHYPVWGVLKPGGAFELHHGKDSVHDIASFATESIRATNVHMLSVDEILSIMNNKKDSEAWLVDWFAPWCPPCIRFLPELRKASLHFEPSVVHFGTVDCTVHSTICRQFNIRSYPTAMLVNNSNTNLFSGDKIAASLVEFITEMQNPTVIKLTTDDFHLKLGKKTVDEIWLVDYFAPWCGPCQQLAPQWTLVAKTLQVLPLVHVASVNCELEPSLCSSQGVRSYPTIRLYPTGSKGLNRVALYNGARDSLSILSWVTEFLPVNVKNLNLDNFDDMILQRKEAWLVDFFAPWCHHCIELQPHYNIAAQILEGKVRFAKVNCENYRLLCRKASVRAYPTVMLYFPGQKYSNEYDGSQINTASASKIVRDVETLLSTASRSKRDEL</sequence>
<protein>
    <recommendedName>
        <fullName evidence="2">DnaJ homolog subfamily C member 10</fullName>
    </recommendedName>
    <alternativeName>
        <fullName evidence="3">DnaJ homolog subfamily C member 16</fullName>
    </alternativeName>
    <alternativeName>
        <fullName evidence="6">Endoplasmic reticulum DNA J domain-containing protein 8</fullName>
    </alternativeName>
</protein>
<dbReference type="Proteomes" id="UP000829291">
    <property type="component" value="Chromosome 4"/>
</dbReference>
<dbReference type="GO" id="GO:0016671">
    <property type="term" value="F:oxidoreductase activity, acting on a sulfur group of donors, disulfide as acceptor"/>
    <property type="evidence" value="ECO:0007669"/>
    <property type="project" value="TreeGrafter"/>
</dbReference>
<dbReference type="PANTHER" id="PTHR44340">
    <property type="entry name" value="DNAJ HOMOLOG SUBFAMILY C MEMBER 10"/>
    <property type="match status" value="1"/>
</dbReference>
<evidence type="ECO:0000259" key="9">
    <source>
        <dbReference type="PROSITE" id="PS51352"/>
    </source>
</evidence>
<dbReference type="PROSITE" id="PS51352">
    <property type="entry name" value="THIOREDOXIN_2"/>
    <property type="match status" value="3"/>
</dbReference>
<keyword evidence="7" id="KW-0732">Signal</keyword>
<evidence type="ECO:0000256" key="3">
    <source>
        <dbReference type="ARBA" id="ARBA00020921"/>
    </source>
</evidence>
<dbReference type="GeneID" id="107226583"/>
<dbReference type="InterPro" id="IPR036249">
    <property type="entry name" value="Thioredoxin-like_sf"/>
</dbReference>
<dbReference type="SMART" id="SM00271">
    <property type="entry name" value="DnaJ"/>
    <property type="match status" value="1"/>
</dbReference>
<dbReference type="PROSITE" id="PS00636">
    <property type="entry name" value="DNAJ_1"/>
    <property type="match status" value="1"/>
</dbReference>
<dbReference type="GO" id="GO:0036498">
    <property type="term" value="P:IRE1-mediated unfolded protein response"/>
    <property type="evidence" value="ECO:0007669"/>
    <property type="project" value="TreeGrafter"/>
</dbReference>
<dbReference type="SUPFAM" id="SSF46565">
    <property type="entry name" value="Chaperone J-domain"/>
    <property type="match status" value="1"/>
</dbReference>
<evidence type="ECO:0000256" key="7">
    <source>
        <dbReference type="SAM" id="SignalP"/>
    </source>
</evidence>
<dbReference type="GO" id="GO:0015035">
    <property type="term" value="F:protein-disulfide reductase activity"/>
    <property type="evidence" value="ECO:0007669"/>
    <property type="project" value="TreeGrafter"/>
</dbReference>
<dbReference type="InterPro" id="IPR018253">
    <property type="entry name" value="DnaJ_domain_CS"/>
</dbReference>
<evidence type="ECO:0000256" key="4">
    <source>
        <dbReference type="ARBA" id="ARBA00023006"/>
    </source>
</evidence>
<dbReference type="GO" id="GO:0005788">
    <property type="term" value="C:endoplasmic reticulum lumen"/>
    <property type="evidence" value="ECO:0007669"/>
    <property type="project" value="TreeGrafter"/>
</dbReference>
<keyword evidence="4" id="KW-0072">Autophagy</keyword>
<evidence type="ECO:0000256" key="1">
    <source>
        <dbReference type="ARBA" id="ARBA00004163"/>
    </source>
</evidence>
<dbReference type="InterPro" id="IPR036869">
    <property type="entry name" value="J_dom_sf"/>
</dbReference>
<dbReference type="PANTHER" id="PTHR44340:SF1">
    <property type="entry name" value="DNAJ HOMOLOG SUBFAMILY C MEMBER 10"/>
    <property type="match status" value="1"/>
</dbReference>
<organism evidence="11">
    <name type="scientific">Neodiprion lecontei</name>
    <name type="common">Redheaded pine sawfly</name>
    <dbReference type="NCBI Taxonomy" id="441921"/>
    <lineage>
        <taxon>Eukaryota</taxon>
        <taxon>Metazoa</taxon>
        <taxon>Ecdysozoa</taxon>
        <taxon>Arthropoda</taxon>
        <taxon>Hexapoda</taxon>
        <taxon>Insecta</taxon>
        <taxon>Pterygota</taxon>
        <taxon>Neoptera</taxon>
        <taxon>Endopterygota</taxon>
        <taxon>Hymenoptera</taxon>
        <taxon>Tenthredinoidea</taxon>
        <taxon>Diprionidae</taxon>
        <taxon>Diprioninae</taxon>
        <taxon>Neodiprion</taxon>
    </lineage>
</organism>
<evidence type="ECO:0000313" key="10">
    <source>
        <dbReference type="Proteomes" id="UP000829291"/>
    </source>
</evidence>
<feature type="domain" description="Thioredoxin" evidence="9">
    <location>
        <begin position="88"/>
        <end position="241"/>
    </location>
</feature>
<dbReference type="InterPro" id="IPR052460">
    <property type="entry name" value="ER_disulfide_reductase"/>
</dbReference>
<evidence type="ECO:0000256" key="2">
    <source>
        <dbReference type="ARBA" id="ARBA00020920"/>
    </source>
</evidence>
<feature type="chain" id="PRO_5026941428" description="DnaJ homolog subfamily C member 10" evidence="7">
    <location>
        <begin position="18"/>
        <end position="783"/>
    </location>
</feature>
<dbReference type="FunFam" id="1.10.287.110:FF:000029">
    <property type="entry name" value="DnaJ homolog subfamily C member 10"/>
    <property type="match status" value="1"/>
</dbReference>
<feature type="domain" description="J" evidence="8">
    <location>
        <begin position="19"/>
        <end position="84"/>
    </location>
</feature>
<dbReference type="GO" id="GO:0005789">
    <property type="term" value="C:endoplasmic reticulum membrane"/>
    <property type="evidence" value="ECO:0007669"/>
    <property type="project" value="UniProtKB-SubCell"/>
</dbReference>
<dbReference type="AlphaFoldDB" id="A0A6J0C6I1"/>
<evidence type="ECO:0000313" key="11">
    <source>
        <dbReference type="RefSeq" id="XP_015522936.1"/>
    </source>
</evidence>
<dbReference type="InParanoid" id="A0A6J0C6I1"/>
<dbReference type="Gene3D" id="1.10.287.110">
    <property type="entry name" value="DnaJ domain"/>
    <property type="match status" value="1"/>
</dbReference>
<dbReference type="GO" id="GO:0006914">
    <property type="term" value="P:autophagy"/>
    <property type="evidence" value="ECO:0007669"/>
    <property type="project" value="UniProtKB-KW"/>
</dbReference>
<dbReference type="OrthoDB" id="5810603at2759"/>
<dbReference type="CDD" id="cd06257">
    <property type="entry name" value="DnaJ"/>
    <property type="match status" value="1"/>
</dbReference>
<feature type="signal peptide" evidence="7">
    <location>
        <begin position="1"/>
        <end position="17"/>
    </location>
</feature>
<gene>
    <name evidence="11" type="primary">LOC107226583</name>
</gene>
<dbReference type="PRINTS" id="PR00421">
    <property type="entry name" value="THIOREDOXIN"/>
</dbReference>
<feature type="domain" description="Thioredoxin" evidence="9">
    <location>
        <begin position="527"/>
        <end position="661"/>
    </location>
</feature>
<dbReference type="Pfam" id="PF00085">
    <property type="entry name" value="Thioredoxin"/>
    <property type="match status" value="4"/>
</dbReference>
<dbReference type="SUPFAM" id="SSF52833">
    <property type="entry name" value="Thioredoxin-like"/>
    <property type="match status" value="5"/>
</dbReference>
<name>A0A6J0C6I1_NEOLC</name>
<feature type="domain" description="Thioredoxin" evidence="9">
    <location>
        <begin position="663"/>
        <end position="773"/>
    </location>
</feature>
<dbReference type="PROSITE" id="PS00194">
    <property type="entry name" value="THIOREDOXIN_1"/>
    <property type="match status" value="1"/>
</dbReference>
<evidence type="ECO:0000259" key="8">
    <source>
        <dbReference type="PROSITE" id="PS50076"/>
    </source>
</evidence>
<dbReference type="KEGG" id="nlo:107226583"/>
<proteinExistence type="predicted"/>
<dbReference type="Pfam" id="PF00226">
    <property type="entry name" value="DnaJ"/>
    <property type="match status" value="1"/>
</dbReference>
<dbReference type="InterPro" id="IPR017937">
    <property type="entry name" value="Thioredoxin_CS"/>
</dbReference>
<keyword evidence="10" id="KW-1185">Reference proteome</keyword>
<dbReference type="PROSITE" id="PS50076">
    <property type="entry name" value="DNAJ_2"/>
    <property type="match status" value="1"/>
</dbReference>
<evidence type="ECO:0000256" key="5">
    <source>
        <dbReference type="ARBA" id="ARBA00035002"/>
    </source>
</evidence>
<dbReference type="GO" id="GO:0051787">
    <property type="term" value="F:misfolded protein binding"/>
    <property type="evidence" value="ECO:0007669"/>
    <property type="project" value="TreeGrafter"/>
</dbReference>
<dbReference type="PRINTS" id="PR00625">
    <property type="entry name" value="JDOMAIN"/>
</dbReference>
<dbReference type="RefSeq" id="XP_015522936.1">
    <property type="nucleotide sequence ID" value="XM_015667450.2"/>
</dbReference>
<comment type="function">
    <text evidence="5">Plays an important role in regulating the size of autophagosomes during the formation process.</text>
</comment>
<reference evidence="11" key="1">
    <citation type="submission" date="2025-08" db="UniProtKB">
        <authorList>
            <consortium name="RefSeq"/>
        </authorList>
    </citation>
    <scope>IDENTIFICATION</scope>
    <source>
        <tissue evidence="11">Thorax and Abdomen</tissue>
    </source>
</reference>
<comment type="subcellular location">
    <subcellularLocation>
        <location evidence="1">Endoplasmic reticulum membrane</location>
        <topology evidence="1">Single-pass type IV membrane protein</topology>
    </subcellularLocation>
</comment>
<evidence type="ECO:0000256" key="6">
    <source>
        <dbReference type="ARBA" id="ARBA00035043"/>
    </source>
</evidence>
<dbReference type="InterPro" id="IPR001623">
    <property type="entry name" value="DnaJ_domain"/>
</dbReference>
<dbReference type="InterPro" id="IPR013766">
    <property type="entry name" value="Thioredoxin_domain"/>
</dbReference>
<accession>A0A6J0C6I1</accession>